<evidence type="ECO:0000256" key="3">
    <source>
        <dbReference type="ARBA" id="ARBA00022771"/>
    </source>
</evidence>
<comment type="caution">
    <text evidence="10">The sequence shown here is derived from an EMBL/GenBank/DDBJ whole genome shotgun (WGS) entry which is preliminary data.</text>
</comment>
<dbReference type="AlphaFoldDB" id="A0AA39T6S2"/>
<sequence length="278" mass="30989">MSDITSDVTISFYSATHSGARAEVFLNQNRFQVYSPDSSSSATSTITQEQNPPPTKKRKQPGNQDPSAEVIALSPLALMATNRFFCKVCHLGFRRDRNLQLHKRSHNLPWNLKVRSTRKKVYVCPVPTCIYHNPARALGDLTGTKKHFLRKHCAKTWQCDKCSKMYAVQSDCKVHSKTCGHRRRRGTRDFECKCGSLLCSGRRIQVPVQYPGSGVPIIRPIPIKLSDQPYYQQLLMKFNNGGGGDGGGGGIGGTAHHPPPMMMRQGGGGFMPWRSQQK</sequence>
<feature type="region of interest" description="Disordered" evidence="8">
    <location>
        <begin position="35"/>
        <end position="66"/>
    </location>
</feature>
<dbReference type="Pfam" id="PF22996">
    <property type="entry name" value="C2H2-2nd_BIRD-IDD"/>
    <property type="match status" value="1"/>
</dbReference>
<feature type="domain" description="C2H2-type" evidence="9">
    <location>
        <begin position="84"/>
        <end position="106"/>
    </location>
</feature>
<proteinExistence type="predicted"/>
<keyword evidence="6" id="KW-0804">Transcription</keyword>
<protein>
    <recommendedName>
        <fullName evidence="9">C2H2-type domain-containing protein</fullName>
    </recommendedName>
</protein>
<dbReference type="GO" id="GO:0005634">
    <property type="term" value="C:nucleus"/>
    <property type="evidence" value="ECO:0007669"/>
    <property type="project" value="TreeGrafter"/>
</dbReference>
<evidence type="ECO:0000256" key="6">
    <source>
        <dbReference type="ARBA" id="ARBA00023163"/>
    </source>
</evidence>
<evidence type="ECO:0000313" key="10">
    <source>
        <dbReference type="EMBL" id="KAK0601050.1"/>
    </source>
</evidence>
<organism evidence="10 11">
    <name type="scientific">Acer saccharum</name>
    <name type="common">Sugar maple</name>
    <dbReference type="NCBI Taxonomy" id="4024"/>
    <lineage>
        <taxon>Eukaryota</taxon>
        <taxon>Viridiplantae</taxon>
        <taxon>Streptophyta</taxon>
        <taxon>Embryophyta</taxon>
        <taxon>Tracheophyta</taxon>
        <taxon>Spermatophyta</taxon>
        <taxon>Magnoliopsida</taxon>
        <taxon>eudicotyledons</taxon>
        <taxon>Gunneridae</taxon>
        <taxon>Pentapetalae</taxon>
        <taxon>rosids</taxon>
        <taxon>malvids</taxon>
        <taxon>Sapindales</taxon>
        <taxon>Sapindaceae</taxon>
        <taxon>Hippocastanoideae</taxon>
        <taxon>Acereae</taxon>
        <taxon>Acer</taxon>
    </lineage>
</organism>
<reference evidence="10" key="1">
    <citation type="journal article" date="2022" name="Plant J.">
        <title>Strategies of tolerance reflected in two North American maple genomes.</title>
        <authorList>
            <person name="McEvoy S.L."/>
            <person name="Sezen U.U."/>
            <person name="Trouern-Trend A."/>
            <person name="McMahon S.M."/>
            <person name="Schaberg P.G."/>
            <person name="Yang J."/>
            <person name="Wegrzyn J.L."/>
            <person name="Swenson N.G."/>
        </authorList>
    </citation>
    <scope>NUCLEOTIDE SEQUENCE</scope>
    <source>
        <strain evidence="10">NS2018</strain>
    </source>
</reference>
<dbReference type="PROSITE" id="PS00028">
    <property type="entry name" value="ZINC_FINGER_C2H2_1"/>
    <property type="match status" value="2"/>
</dbReference>
<keyword evidence="2" id="KW-0677">Repeat</keyword>
<keyword evidence="5" id="KW-0805">Transcription regulation</keyword>
<dbReference type="EMBL" id="JAUESC010000003">
    <property type="protein sequence ID" value="KAK0601050.1"/>
    <property type="molecule type" value="Genomic_DNA"/>
</dbReference>
<dbReference type="PROSITE" id="PS50157">
    <property type="entry name" value="ZINC_FINGER_C2H2_2"/>
    <property type="match status" value="1"/>
</dbReference>
<keyword evidence="11" id="KW-1185">Reference proteome</keyword>
<dbReference type="GO" id="GO:0008270">
    <property type="term" value="F:zinc ion binding"/>
    <property type="evidence" value="ECO:0007669"/>
    <property type="project" value="UniProtKB-KW"/>
</dbReference>
<reference evidence="10" key="2">
    <citation type="submission" date="2023-06" db="EMBL/GenBank/DDBJ databases">
        <authorList>
            <person name="Swenson N.G."/>
            <person name="Wegrzyn J.L."/>
            <person name="Mcevoy S.L."/>
        </authorList>
    </citation>
    <scope>NUCLEOTIDE SEQUENCE</scope>
    <source>
        <strain evidence="10">NS2018</strain>
        <tissue evidence="10">Leaf</tissue>
    </source>
</reference>
<evidence type="ECO:0000256" key="5">
    <source>
        <dbReference type="ARBA" id="ARBA00023015"/>
    </source>
</evidence>
<evidence type="ECO:0000256" key="4">
    <source>
        <dbReference type="ARBA" id="ARBA00022833"/>
    </source>
</evidence>
<dbReference type="Pfam" id="PF22995">
    <property type="entry name" value="C2CH-3rd_BIRD-IDD"/>
    <property type="match status" value="1"/>
</dbReference>
<dbReference type="PANTHER" id="PTHR10593">
    <property type="entry name" value="SERINE/THREONINE-PROTEIN KINASE RIO"/>
    <property type="match status" value="1"/>
</dbReference>
<dbReference type="InterPro" id="IPR031140">
    <property type="entry name" value="IDD1-16"/>
</dbReference>
<dbReference type="PANTHER" id="PTHR10593:SF236">
    <property type="entry name" value="PROTEIN INDETERMINATE-DOMAIN 11"/>
    <property type="match status" value="1"/>
</dbReference>
<gene>
    <name evidence="10" type="ORF">LWI29_020886</name>
</gene>
<keyword evidence="1" id="KW-0479">Metal-binding</keyword>
<evidence type="ECO:0000256" key="1">
    <source>
        <dbReference type="ARBA" id="ARBA00022723"/>
    </source>
</evidence>
<keyword evidence="4" id="KW-0862">Zinc</keyword>
<dbReference type="SMART" id="SM00355">
    <property type="entry name" value="ZnF_C2H2"/>
    <property type="match status" value="2"/>
</dbReference>
<name>A0AA39T6S2_ACESA</name>
<dbReference type="GO" id="GO:0003700">
    <property type="term" value="F:DNA-binding transcription factor activity"/>
    <property type="evidence" value="ECO:0007669"/>
    <property type="project" value="TreeGrafter"/>
</dbReference>
<evidence type="ECO:0000259" key="9">
    <source>
        <dbReference type="PROSITE" id="PS50157"/>
    </source>
</evidence>
<accession>A0AA39T6S2</accession>
<evidence type="ECO:0000256" key="8">
    <source>
        <dbReference type="SAM" id="MobiDB-lite"/>
    </source>
</evidence>
<dbReference type="InterPro" id="IPR055186">
    <property type="entry name" value="C2H2-2nd_BIRD-IDD"/>
</dbReference>
<evidence type="ECO:0000313" key="11">
    <source>
        <dbReference type="Proteomes" id="UP001168877"/>
    </source>
</evidence>
<dbReference type="InterPro" id="IPR013087">
    <property type="entry name" value="Znf_C2H2_type"/>
</dbReference>
<dbReference type="Proteomes" id="UP001168877">
    <property type="component" value="Unassembled WGS sequence"/>
</dbReference>
<feature type="compositionally biased region" description="Low complexity" evidence="8">
    <location>
        <begin position="35"/>
        <end position="47"/>
    </location>
</feature>
<dbReference type="InterPro" id="IPR055187">
    <property type="entry name" value="C2CH-3rd_BIRD-IDD"/>
</dbReference>
<keyword evidence="3 7" id="KW-0863">Zinc-finger</keyword>
<evidence type="ECO:0000256" key="7">
    <source>
        <dbReference type="PROSITE-ProRule" id="PRU00042"/>
    </source>
</evidence>
<evidence type="ECO:0000256" key="2">
    <source>
        <dbReference type="ARBA" id="ARBA00022737"/>
    </source>
</evidence>